<evidence type="ECO:0000256" key="4">
    <source>
        <dbReference type="ARBA" id="ARBA00022833"/>
    </source>
</evidence>
<organism evidence="10 11">
    <name type="scientific">Solitalea koreensis</name>
    <dbReference type="NCBI Taxonomy" id="543615"/>
    <lineage>
        <taxon>Bacteria</taxon>
        <taxon>Pseudomonadati</taxon>
        <taxon>Bacteroidota</taxon>
        <taxon>Sphingobacteriia</taxon>
        <taxon>Sphingobacteriales</taxon>
        <taxon>Sphingobacteriaceae</taxon>
        <taxon>Solitalea</taxon>
    </lineage>
</organism>
<comment type="function">
    <text evidence="7">Hydrolysis of the deoxyribose N-glycosidic bond to excise 3-methyladenine from the damaged DNA polymer formed by alkylation lesions.</text>
</comment>
<name>A0A521BY19_9SPHI</name>
<feature type="binding site" evidence="9">
    <location>
        <position position="28"/>
    </location>
    <ligand>
        <name>Zn(2+)</name>
        <dbReference type="ChEBI" id="CHEBI:29105"/>
    </ligand>
</feature>
<comment type="catalytic activity">
    <reaction evidence="6">
        <text>Hydrolysis of alkylated DNA, releasing 3-methyladenine.</text>
        <dbReference type="EC" id="3.2.2.20"/>
    </reaction>
</comment>
<sequence length="196" mass="23000">MTQDTITQDQGLTRCTWAGTDELYIKYHDEEWGKEVRDDKTLFEFLLLEGAQAGLSWITILRRRENYRKAFADFDVEKVAKFDHTDVERLLNDEGIIRNRLKILSAINNAKLFIEIQKEYGSFSKYMWGFLPNQQPIVNNWKSMKEIPARTEVSDAISKDMKKRGFTFFGTTICYAHMQATGMINDHIIDCFIRKH</sequence>
<dbReference type="GO" id="GO:0008725">
    <property type="term" value="F:DNA-3-methyladenine glycosylase activity"/>
    <property type="evidence" value="ECO:0007669"/>
    <property type="project" value="UniProtKB-EC"/>
</dbReference>
<evidence type="ECO:0000313" key="11">
    <source>
        <dbReference type="Proteomes" id="UP000315971"/>
    </source>
</evidence>
<evidence type="ECO:0000313" key="10">
    <source>
        <dbReference type="EMBL" id="SMO52099.1"/>
    </source>
</evidence>
<evidence type="ECO:0000256" key="5">
    <source>
        <dbReference type="ARBA" id="ARBA00023204"/>
    </source>
</evidence>
<reference evidence="10 11" key="1">
    <citation type="submission" date="2017-05" db="EMBL/GenBank/DDBJ databases">
        <authorList>
            <person name="Varghese N."/>
            <person name="Submissions S."/>
        </authorList>
    </citation>
    <scope>NUCLEOTIDE SEQUENCE [LARGE SCALE GENOMIC DNA]</scope>
    <source>
        <strain evidence="10 11">DSM 21342</strain>
    </source>
</reference>
<evidence type="ECO:0000256" key="6">
    <source>
        <dbReference type="ARBA" id="ARBA00052558"/>
    </source>
</evidence>
<dbReference type="EMBL" id="FXSZ01000003">
    <property type="protein sequence ID" value="SMO52099.1"/>
    <property type="molecule type" value="Genomic_DNA"/>
</dbReference>
<feature type="binding site" evidence="9">
    <location>
        <position position="15"/>
    </location>
    <ligand>
        <name>Zn(2+)</name>
        <dbReference type="ChEBI" id="CHEBI:29105"/>
    </ligand>
</feature>
<dbReference type="PANTHER" id="PTHR30037:SF4">
    <property type="entry name" value="DNA-3-METHYLADENINE GLYCOSYLASE I"/>
    <property type="match status" value="1"/>
</dbReference>
<dbReference type="OrthoDB" id="9807664at2"/>
<dbReference type="Gene3D" id="1.10.340.30">
    <property type="entry name" value="Hypothetical protein, domain 2"/>
    <property type="match status" value="1"/>
</dbReference>
<dbReference type="SUPFAM" id="SSF48150">
    <property type="entry name" value="DNA-glycosylase"/>
    <property type="match status" value="1"/>
</dbReference>
<evidence type="ECO:0000256" key="8">
    <source>
        <dbReference type="ARBA" id="ARBA00066766"/>
    </source>
</evidence>
<evidence type="ECO:0000256" key="7">
    <source>
        <dbReference type="ARBA" id="ARBA00057608"/>
    </source>
</evidence>
<dbReference type="Proteomes" id="UP000315971">
    <property type="component" value="Unassembled WGS sequence"/>
</dbReference>
<protein>
    <recommendedName>
        <fullName evidence="8">DNA-3-methyladenine glycosylase I</fullName>
        <ecNumber evidence="8">3.2.2.20</ecNumber>
    </recommendedName>
</protein>
<keyword evidence="5" id="KW-0234">DNA repair</keyword>
<dbReference type="RefSeq" id="WP_142602258.1">
    <property type="nucleotide sequence ID" value="NZ_FXSZ01000003.1"/>
</dbReference>
<dbReference type="GO" id="GO:0046872">
    <property type="term" value="F:metal ion binding"/>
    <property type="evidence" value="ECO:0007669"/>
    <property type="project" value="UniProtKB-KW"/>
</dbReference>
<dbReference type="GO" id="GO:0006284">
    <property type="term" value="P:base-excision repair"/>
    <property type="evidence" value="ECO:0007669"/>
    <property type="project" value="InterPro"/>
</dbReference>
<dbReference type="NCBIfam" id="TIGR00624">
    <property type="entry name" value="tag"/>
    <property type="match status" value="1"/>
</dbReference>
<dbReference type="InterPro" id="IPR011257">
    <property type="entry name" value="DNA_glycosylase"/>
</dbReference>
<dbReference type="AlphaFoldDB" id="A0A521BY19"/>
<evidence type="ECO:0000256" key="9">
    <source>
        <dbReference type="PIRSR" id="PIRSR604597-1"/>
    </source>
</evidence>
<keyword evidence="2" id="KW-0227">DNA damage</keyword>
<dbReference type="InterPro" id="IPR004597">
    <property type="entry name" value="Tag"/>
</dbReference>
<evidence type="ECO:0000256" key="1">
    <source>
        <dbReference type="ARBA" id="ARBA00022723"/>
    </source>
</evidence>
<dbReference type="Pfam" id="PF03352">
    <property type="entry name" value="Adenine_glyco"/>
    <property type="match status" value="1"/>
</dbReference>
<proteinExistence type="predicted"/>
<accession>A0A521BY19</accession>
<keyword evidence="3" id="KW-0378">Hydrolase</keyword>
<keyword evidence="11" id="KW-1185">Reference proteome</keyword>
<dbReference type="FunFam" id="1.10.340.30:FF:000009">
    <property type="entry name" value="DNA-3-methyladenine glycosylase I"/>
    <property type="match status" value="1"/>
</dbReference>
<keyword evidence="4 9" id="KW-0862">Zinc</keyword>
<keyword evidence="1 9" id="KW-0479">Metal-binding</keyword>
<evidence type="ECO:0000256" key="3">
    <source>
        <dbReference type="ARBA" id="ARBA00022801"/>
    </source>
</evidence>
<gene>
    <name evidence="10" type="ORF">SAMN06265350_10330</name>
</gene>
<feature type="binding site" evidence="9">
    <location>
        <position position="187"/>
    </location>
    <ligand>
        <name>Zn(2+)</name>
        <dbReference type="ChEBI" id="CHEBI:29105"/>
    </ligand>
</feature>
<dbReference type="EC" id="3.2.2.20" evidence="8"/>
<dbReference type="PANTHER" id="PTHR30037">
    <property type="entry name" value="DNA-3-METHYLADENINE GLYCOSYLASE 1"/>
    <property type="match status" value="1"/>
</dbReference>
<feature type="binding site" evidence="9">
    <location>
        <position position="191"/>
    </location>
    <ligand>
        <name>Zn(2+)</name>
        <dbReference type="ChEBI" id="CHEBI:29105"/>
    </ligand>
</feature>
<dbReference type="InterPro" id="IPR005019">
    <property type="entry name" value="Adenine_glyco"/>
</dbReference>
<dbReference type="InterPro" id="IPR052891">
    <property type="entry name" value="DNA-3mA_glycosylase"/>
</dbReference>
<evidence type="ECO:0000256" key="2">
    <source>
        <dbReference type="ARBA" id="ARBA00022763"/>
    </source>
</evidence>